<evidence type="ECO:0000256" key="3">
    <source>
        <dbReference type="ARBA" id="ARBA00022807"/>
    </source>
</evidence>
<evidence type="ECO:0000256" key="2">
    <source>
        <dbReference type="ARBA" id="ARBA00022801"/>
    </source>
</evidence>
<dbReference type="RefSeq" id="WP_354007689.1">
    <property type="nucleotide sequence ID" value="NZ_JBEWTA010000001.1"/>
</dbReference>
<protein>
    <recommendedName>
        <fullName evidence="4">Peptidase C58 YopT-type domain-containing protein</fullName>
    </recommendedName>
</protein>
<keyword evidence="3" id="KW-0788">Thiol protease</keyword>
<keyword evidence="6" id="KW-1185">Reference proteome</keyword>
<evidence type="ECO:0000313" key="5">
    <source>
        <dbReference type="EMBL" id="MET4757540.1"/>
    </source>
</evidence>
<organism evidence="5 6">
    <name type="scientific">Endozoicomonas lisbonensis</name>
    <dbReference type="NCBI Taxonomy" id="3120522"/>
    <lineage>
        <taxon>Bacteria</taxon>
        <taxon>Pseudomonadati</taxon>
        <taxon>Pseudomonadota</taxon>
        <taxon>Gammaproteobacteria</taxon>
        <taxon>Oceanospirillales</taxon>
        <taxon>Endozoicomonadaceae</taxon>
        <taxon>Endozoicomonas</taxon>
    </lineage>
</organism>
<dbReference type="EMBL" id="JBEWTB010000002">
    <property type="protein sequence ID" value="MET4757540.1"/>
    <property type="molecule type" value="Genomic_DNA"/>
</dbReference>
<dbReference type="Gene3D" id="3.90.70.20">
    <property type="match status" value="1"/>
</dbReference>
<keyword evidence="1" id="KW-0645">Protease</keyword>
<dbReference type="SUPFAM" id="SSF54001">
    <property type="entry name" value="Cysteine proteinases"/>
    <property type="match status" value="1"/>
</dbReference>
<comment type="caution">
    <text evidence="5">The sequence shown here is derived from an EMBL/GenBank/DDBJ whole genome shotgun (WGS) entry which is preliminary data.</text>
</comment>
<proteinExistence type="predicted"/>
<evidence type="ECO:0000256" key="1">
    <source>
        <dbReference type="ARBA" id="ARBA00022670"/>
    </source>
</evidence>
<dbReference type="Proteomes" id="UP001549366">
    <property type="component" value="Unassembled WGS sequence"/>
</dbReference>
<accession>A0ABV2SIE8</accession>
<reference evidence="5 6" key="1">
    <citation type="submission" date="2024-06" db="EMBL/GenBank/DDBJ databases">
        <title>Genomic Encyclopedia of Type Strains, Phase V (KMG-V): Genome sequencing to study the core and pangenomes of soil and plant-associated prokaryotes.</title>
        <authorList>
            <person name="Whitman W."/>
        </authorList>
    </citation>
    <scope>NUCLEOTIDE SEQUENCE [LARGE SCALE GENOMIC DNA]</scope>
    <source>
        <strain evidence="5 6">NE40</strain>
    </source>
</reference>
<gene>
    <name evidence="5" type="ORF">V5J35_002732</name>
</gene>
<name>A0ABV2SIE8_9GAMM</name>
<sequence length="181" mass="20235">MTMYDLVRQFKGVTVWTFSQSRGEMSLISGHTGVCGALSASWINYHAHNDCLANHLQPDENGALDALTLQSVLHLQHSFVNSGNEFSAVETWLEMHGMVSLKMNIKSSVDKDTEFHIITSLGKNFNCYAYVIFCRSRRGANHAVAIWIGGSNYINGDICFFDPNYGEAWFVITFALSNRAL</sequence>
<dbReference type="InterPro" id="IPR038765">
    <property type="entry name" value="Papain-like_cys_pep_sf"/>
</dbReference>
<dbReference type="InterPro" id="IPR006473">
    <property type="entry name" value="Peptidase_C58_Yopt"/>
</dbReference>
<dbReference type="Pfam" id="PF03543">
    <property type="entry name" value="Peptidase_C58"/>
    <property type="match status" value="1"/>
</dbReference>
<evidence type="ECO:0000313" key="6">
    <source>
        <dbReference type="Proteomes" id="UP001549366"/>
    </source>
</evidence>
<keyword evidence="2" id="KW-0378">Hydrolase</keyword>
<evidence type="ECO:0000259" key="4">
    <source>
        <dbReference type="Pfam" id="PF03543"/>
    </source>
</evidence>
<feature type="domain" description="Peptidase C58 YopT-type" evidence="4">
    <location>
        <begin position="8"/>
        <end position="169"/>
    </location>
</feature>